<dbReference type="InterPro" id="IPR027268">
    <property type="entry name" value="Peptidase_M4/M1_CTD_sf"/>
</dbReference>
<evidence type="ECO:0000256" key="1">
    <source>
        <dbReference type="ARBA" id="ARBA00001947"/>
    </source>
</evidence>
<proteinExistence type="inferred from homology"/>
<keyword evidence="6" id="KW-0479">Metal-binding</keyword>
<dbReference type="Gene3D" id="2.60.40.3010">
    <property type="match status" value="1"/>
</dbReference>
<feature type="region of interest" description="Disordered" evidence="12">
    <location>
        <begin position="26"/>
        <end position="56"/>
    </location>
</feature>
<dbReference type="Pfam" id="PF20773">
    <property type="entry name" value="InhA-like_MAM"/>
    <property type="match status" value="1"/>
</dbReference>
<feature type="chain" id="PRO_5045466702" evidence="13">
    <location>
        <begin position="23"/>
        <end position="1527"/>
    </location>
</feature>
<dbReference type="CDD" id="cd04818">
    <property type="entry name" value="PA_subtilisin_1"/>
    <property type="match status" value="1"/>
</dbReference>
<evidence type="ECO:0000256" key="11">
    <source>
        <dbReference type="ARBA" id="ARBA00023145"/>
    </source>
</evidence>
<dbReference type="Gene3D" id="3.50.30.30">
    <property type="match status" value="1"/>
</dbReference>
<dbReference type="NCBIfam" id="NF038112">
    <property type="entry name" value="myxo_dep_M36"/>
    <property type="match status" value="1"/>
</dbReference>
<dbReference type="Pfam" id="PF02128">
    <property type="entry name" value="Peptidase_M36"/>
    <property type="match status" value="1"/>
</dbReference>
<dbReference type="PANTHER" id="PTHR33478">
    <property type="entry name" value="EXTRACELLULAR METALLOPROTEINASE MEP"/>
    <property type="match status" value="1"/>
</dbReference>
<evidence type="ECO:0000256" key="7">
    <source>
        <dbReference type="ARBA" id="ARBA00022729"/>
    </source>
</evidence>
<evidence type="ECO:0000256" key="8">
    <source>
        <dbReference type="ARBA" id="ARBA00022801"/>
    </source>
</evidence>
<evidence type="ECO:0000256" key="2">
    <source>
        <dbReference type="ARBA" id="ARBA00004613"/>
    </source>
</evidence>
<evidence type="ECO:0000256" key="9">
    <source>
        <dbReference type="ARBA" id="ARBA00022833"/>
    </source>
</evidence>
<comment type="similarity">
    <text evidence="3">Belongs to the peptidase M36 family.</text>
</comment>
<evidence type="ECO:0000256" key="6">
    <source>
        <dbReference type="ARBA" id="ARBA00022723"/>
    </source>
</evidence>
<evidence type="ECO:0000256" key="3">
    <source>
        <dbReference type="ARBA" id="ARBA00006006"/>
    </source>
</evidence>
<feature type="region of interest" description="Disordered" evidence="12">
    <location>
        <begin position="1377"/>
        <end position="1397"/>
    </location>
</feature>
<keyword evidence="4" id="KW-0964">Secreted</keyword>
<feature type="domain" description="PA" evidence="14">
    <location>
        <begin position="522"/>
        <end position="613"/>
    </location>
</feature>
<evidence type="ECO:0000313" key="17">
    <source>
        <dbReference type="Proteomes" id="UP001611383"/>
    </source>
</evidence>
<dbReference type="InterPro" id="IPR013783">
    <property type="entry name" value="Ig-like_fold"/>
</dbReference>
<dbReference type="Pfam" id="PF02225">
    <property type="entry name" value="PA"/>
    <property type="match status" value="1"/>
</dbReference>
<evidence type="ECO:0000256" key="13">
    <source>
        <dbReference type="SAM" id="SignalP"/>
    </source>
</evidence>
<evidence type="ECO:0000256" key="4">
    <source>
        <dbReference type="ARBA" id="ARBA00022525"/>
    </source>
</evidence>
<dbReference type="SUPFAM" id="SSF52025">
    <property type="entry name" value="PA domain"/>
    <property type="match status" value="1"/>
</dbReference>
<feature type="compositionally biased region" description="Basic and acidic residues" evidence="12">
    <location>
        <begin position="983"/>
        <end position="994"/>
    </location>
</feature>
<accession>A0ABY9X943</accession>
<dbReference type="PANTHER" id="PTHR33478:SF1">
    <property type="entry name" value="EXTRACELLULAR METALLOPROTEINASE MEP"/>
    <property type="match status" value="1"/>
</dbReference>
<name>A0ABY9X943_9BACT</name>
<feature type="region of interest" description="Disordered" evidence="12">
    <location>
        <begin position="983"/>
        <end position="1005"/>
    </location>
</feature>
<dbReference type="Pfam" id="PF22352">
    <property type="entry name" value="K319L-like_PKD"/>
    <property type="match status" value="3"/>
</dbReference>
<dbReference type="InterPro" id="IPR011096">
    <property type="entry name" value="FTP_domain"/>
</dbReference>
<dbReference type="Gene3D" id="2.60.40.10">
    <property type="entry name" value="Immunoglobulins"/>
    <property type="match status" value="2"/>
</dbReference>
<dbReference type="InterPro" id="IPR046450">
    <property type="entry name" value="PA_dom_sf"/>
</dbReference>
<keyword evidence="7 13" id="KW-0732">Signal</keyword>
<evidence type="ECO:0000256" key="10">
    <source>
        <dbReference type="ARBA" id="ARBA00023049"/>
    </source>
</evidence>
<evidence type="ECO:0000256" key="12">
    <source>
        <dbReference type="SAM" id="MobiDB-lite"/>
    </source>
</evidence>
<dbReference type="Proteomes" id="UP001611383">
    <property type="component" value="Chromosome"/>
</dbReference>
<dbReference type="Pfam" id="PF07504">
    <property type="entry name" value="FTP"/>
    <property type="match status" value="1"/>
</dbReference>
<evidence type="ECO:0000256" key="5">
    <source>
        <dbReference type="ARBA" id="ARBA00022670"/>
    </source>
</evidence>
<sequence>MTRLIFKWSSLALALASTSAAAHHPPNYEVLQDSPPTPGKSTKLLSAKASDSRVAHRDEQRDLPTFVWANKKASSTSPRSQLTHMKPEQAALEQLGDYLSLYGHKSLTESGANVTSVSRDASGVTIVTVAQQVDGVEVFRQALHVLLNANNELVALSGNLSPHVSANTSLSRSASLRYQLTAPQAISAAYRDLTGAALDGSLLEQLNVRAGNKDPYTHYQLASYARPLAEGLVIPVRARRVFFPMPDGLLPAYYLELNTAHEEDSDSDYYAYVVSAADGRLLMRKNLTAHADFSYRVWADTTPPYTPLDGPAGSVATPHPTGIPNTFDAPPLVPSSLITLQNAPFSRNDPWLANGATETRGNNVDAYADLTRPGGFSDGDLRASVTAPGVFDRTMDFSIQTYANPQQTQAAVTQLFYVNNWLHDWFYDVGFDEASGNAQHDNYGRGGLAHDALIAEAQDYSGLNNAVMTTPADGASPLMQMFIFNGPSTSEHDSYLEASAPAEVTGRYQVGLATFGPEKYDVSGEVVLTASGSPSTTTACSALTNAAEVAGKIALIDLGYCSFTQKVQNAQNAGAIGVIVAHNEDGPIKGMPGSAPGITIPSQLITRADGNKLRATIPGLAVRLHRERILNQDGALDNAIMAHEWGHYISSRLIWNSSGLTSSQSVAMGEGWADFHALLMMTRAEDIHVPSNANWNGAYGVGEYAMRGISKDSTFFSKRRVAYSADMTKNALTFRHIANGEALPDTAPIHPNKENAEVHNSGEIWATMLWDCYVSLLRAYPFQQAQQRMKQYLVNGYKLTPVAPTYLEARDALIAAAYAGDEADGRRFWEAFARRGAGVGAVAPARFSNDHKGVVESYAATADVSILWVSVETSSNTCDWDDILDNGETGLLRIKVRNLGPNRTEETLATVTASPSQGVILGNGGQVRLPALDVLEEEVVAVPVSIQGAATHQPLDIVVTTRQGSLSRPGDHTESLSLIVNYDERPASSRREDAESSNPPWTRTHDEALSNVDWITARQAPTDTNYRFFAQNVDGLSDMRLTTPPLTVSTTEPFVLNFKHAWDFETGATNHYDGAIIELSEDGGRTWVDVGTPLYNGKITTYADNPNPLKGRDAFVAKSEGFPTLIPATLDFGTAYAGKTVQLRFRVGSDKNTAATGWWLDDLEFSGITNTPFTSVLEEDNVCVHSPPPVITAGVDVKVGERTLQTLHGSATDPNGAPLTSAWKQLSGPTVKLLNADTLMPSFLTPEVTANTDLVFQLSVSGSSTVTDTVTVTVTNVNRAPTVNAGVTGVVDERASYTLMGSASDEDGDSLTYSWVQQSGTPVALTNALTSQATFVAPEVNLDETLTFLLWVSDGQTTTHTSVEVVVRAVNHAPTAQAGEAGSAESGAQVQLNGALSTDPDGDALTYEWAQVEGPAVTLSGADTATPSFTAPEVENQTELRFSLVVKDGSLSSEPTFVTVTITPKPHQGCSATGAGTPVGLLGLTLLALVRQRRQPATPHGVAHRARRLQPEDYQRHQAHRPPQPAP</sequence>
<dbReference type="RefSeq" id="WP_395812216.1">
    <property type="nucleotide sequence ID" value="NZ_CP043494.1"/>
</dbReference>
<keyword evidence="9" id="KW-0862">Zinc</keyword>
<keyword evidence="10" id="KW-0482">Metalloprotease</keyword>
<feature type="compositionally biased region" description="Low complexity" evidence="12">
    <location>
        <begin position="1377"/>
        <end position="1389"/>
    </location>
</feature>
<evidence type="ECO:0000259" key="14">
    <source>
        <dbReference type="Pfam" id="PF02225"/>
    </source>
</evidence>
<gene>
    <name evidence="16" type="ORF">F0U60_53275</name>
</gene>
<dbReference type="InterPro" id="IPR003137">
    <property type="entry name" value="PA_domain"/>
</dbReference>
<dbReference type="InterPro" id="IPR050371">
    <property type="entry name" value="Fungal_virulence_M36"/>
</dbReference>
<keyword evidence="17" id="KW-1185">Reference proteome</keyword>
<evidence type="ECO:0000259" key="15">
    <source>
        <dbReference type="Pfam" id="PF07504"/>
    </source>
</evidence>
<dbReference type="Gene3D" id="1.10.390.10">
    <property type="entry name" value="Neutral Protease Domain 2"/>
    <property type="match status" value="1"/>
</dbReference>
<keyword evidence="8" id="KW-0378">Hydrolase</keyword>
<feature type="signal peptide" evidence="13">
    <location>
        <begin position="1"/>
        <end position="22"/>
    </location>
</feature>
<dbReference type="Gene3D" id="3.10.170.10">
    <property type="match status" value="1"/>
</dbReference>
<dbReference type="EMBL" id="CP043494">
    <property type="protein sequence ID" value="WNG51917.1"/>
    <property type="molecule type" value="Genomic_DNA"/>
</dbReference>
<evidence type="ECO:0000313" key="16">
    <source>
        <dbReference type="EMBL" id="WNG51917.1"/>
    </source>
</evidence>
<feature type="domain" description="FTP" evidence="15">
    <location>
        <begin position="113"/>
        <end position="160"/>
    </location>
</feature>
<comment type="subcellular location">
    <subcellularLocation>
        <location evidence="2">Secreted</location>
    </subcellularLocation>
</comment>
<comment type="cofactor">
    <cofactor evidence="1">
        <name>Zn(2+)</name>
        <dbReference type="ChEBI" id="CHEBI:29105"/>
    </cofactor>
</comment>
<feature type="region of interest" description="Disordered" evidence="12">
    <location>
        <begin position="1495"/>
        <end position="1527"/>
    </location>
</feature>
<dbReference type="InterPro" id="IPR001842">
    <property type="entry name" value="Peptidase_M36"/>
</dbReference>
<reference evidence="16 17" key="1">
    <citation type="submission" date="2019-08" db="EMBL/GenBank/DDBJ databases">
        <title>Archangium and Cystobacter genomes.</title>
        <authorList>
            <person name="Chen I.-C.K."/>
            <person name="Wielgoss S."/>
        </authorList>
    </citation>
    <scope>NUCLEOTIDE SEQUENCE [LARGE SCALE GENOMIC DNA]</scope>
    <source>
        <strain evidence="16 17">Cbm 6</strain>
    </source>
</reference>
<keyword evidence="11" id="KW-0865">Zymogen</keyword>
<protein>
    <submittedName>
        <fullName evidence="16">Aldo/keto reductase</fullName>
    </submittedName>
</protein>
<dbReference type="Gene3D" id="2.60.120.260">
    <property type="entry name" value="Galactose-binding domain-like"/>
    <property type="match status" value="1"/>
</dbReference>
<organism evidence="16 17">
    <name type="scientific">Archangium minus</name>
    <dbReference type="NCBI Taxonomy" id="83450"/>
    <lineage>
        <taxon>Bacteria</taxon>
        <taxon>Pseudomonadati</taxon>
        <taxon>Myxococcota</taxon>
        <taxon>Myxococcia</taxon>
        <taxon>Myxococcales</taxon>
        <taxon>Cystobacterineae</taxon>
        <taxon>Archangiaceae</taxon>
        <taxon>Archangium</taxon>
    </lineage>
</organism>
<keyword evidence="5" id="KW-0645">Protease</keyword>
<dbReference type="SUPFAM" id="SSF55486">
    <property type="entry name" value="Metalloproteases ('zincins'), catalytic domain"/>
    <property type="match status" value="1"/>
</dbReference>